<reference evidence="1" key="1">
    <citation type="submission" date="2022-08" db="EMBL/GenBank/DDBJ databases">
        <title>Genome Sequence of Pycnoporus sanguineus.</title>
        <authorList>
            <person name="Buettner E."/>
        </authorList>
    </citation>
    <scope>NUCLEOTIDE SEQUENCE</scope>
    <source>
        <strain evidence="1">CG-C14</strain>
    </source>
</reference>
<evidence type="ECO:0000313" key="2">
    <source>
        <dbReference type="Proteomes" id="UP001144978"/>
    </source>
</evidence>
<evidence type="ECO:0000313" key="1">
    <source>
        <dbReference type="EMBL" id="KAJ2965729.1"/>
    </source>
</evidence>
<accession>A0ACC1MFV7</accession>
<name>A0ACC1MFV7_9APHY</name>
<gene>
    <name evidence="1" type="ORF">NUW54_g14021</name>
</gene>
<dbReference type="EMBL" id="JANSHE010006904">
    <property type="protein sequence ID" value="KAJ2965729.1"/>
    <property type="molecule type" value="Genomic_DNA"/>
</dbReference>
<dbReference type="Proteomes" id="UP001144978">
    <property type="component" value="Unassembled WGS sequence"/>
</dbReference>
<proteinExistence type="predicted"/>
<keyword evidence="2" id="KW-1185">Reference proteome</keyword>
<organism evidence="1 2">
    <name type="scientific">Trametes sanguinea</name>
    <dbReference type="NCBI Taxonomy" id="158606"/>
    <lineage>
        <taxon>Eukaryota</taxon>
        <taxon>Fungi</taxon>
        <taxon>Dikarya</taxon>
        <taxon>Basidiomycota</taxon>
        <taxon>Agaricomycotina</taxon>
        <taxon>Agaricomycetes</taxon>
        <taxon>Polyporales</taxon>
        <taxon>Polyporaceae</taxon>
        <taxon>Trametes</taxon>
    </lineage>
</organism>
<protein>
    <submittedName>
        <fullName evidence="1">Uncharacterized protein</fullName>
    </submittedName>
</protein>
<comment type="caution">
    <text evidence="1">The sequence shown here is derived from an EMBL/GenBank/DDBJ whole genome shotgun (WGS) entry which is preliminary data.</text>
</comment>
<sequence length="67" mass="7457">MEALQCLKYDFKKSRLDLSSHLVANEADYTIEGPVTFAAIKELMEANKLQELDDLLRNSASTALGKP</sequence>